<keyword evidence="2" id="KW-1185">Reference proteome</keyword>
<organism evidence="1 2">
    <name type="scientific">Pleuronectes platessa</name>
    <name type="common">European plaice</name>
    <dbReference type="NCBI Taxonomy" id="8262"/>
    <lineage>
        <taxon>Eukaryota</taxon>
        <taxon>Metazoa</taxon>
        <taxon>Chordata</taxon>
        <taxon>Craniata</taxon>
        <taxon>Vertebrata</taxon>
        <taxon>Euteleostomi</taxon>
        <taxon>Actinopterygii</taxon>
        <taxon>Neopterygii</taxon>
        <taxon>Teleostei</taxon>
        <taxon>Neoteleostei</taxon>
        <taxon>Acanthomorphata</taxon>
        <taxon>Carangaria</taxon>
        <taxon>Pleuronectiformes</taxon>
        <taxon>Pleuronectoidei</taxon>
        <taxon>Pleuronectidae</taxon>
        <taxon>Pleuronectes</taxon>
    </lineage>
</organism>
<evidence type="ECO:0000313" key="1">
    <source>
        <dbReference type="EMBL" id="CAB1443490.1"/>
    </source>
</evidence>
<name>A0A9N7YZ28_PLEPL</name>
<reference evidence="1" key="1">
    <citation type="submission" date="2020-03" db="EMBL/GenBank/DDBJ databases">
        <authorList>
            <person name="Weist P."/>
        </authorList>
    </citation>
    <scope>NUCLEOTIDE SEQUENCE</scope>
</reference>
<dbReference type="AlphaFoldDB" id="A0A9N7YZ28"/>
<dbReference type="Proteomes" id="UP001153269">
    <property type="component" value="Unassembled WGS sequence"/>
</dbReference>
<gene>
    <name evidence="1" type="ORF">PLEPLA_LOCUS31206</name>
</gene>
<protein>
    <submittedName>
        <fullName evidence="1">Uncharacterized protein</fullName>
    </submittedName>
</protein>
<evidence type="ECO:0000313" key="2">
    <source>
        <dbReference type="Proteomes" id="UP001153269"/>
    </source>
</evidence>
<comment type="caution">
    <text evidence="1">The sequence shown here is derived from an EMBL/GenBank/DDBJ whole genome shotgun (WGS) entry which is preliminary data.</text>
</comment>
<sequence length="146" mass="16408">MIHRTVTSQELGVVSLQAVFLEVMNSGCIGAERRRAAVTVHRVTANLLLGVESRQKSHRDDPKVTAPSCDHSSVLRVLCLNRSLHTDTPYLPPELRSEILSKGDRVVQTSNKVRDSRVTVDLVLQRAMTNLLHRSIKAAQHWLFQH</sequence>
<accession>A0A9N7YZ28</accession>
<dbReference type="EMBL" id="CADEAL010003112">
    <property type="protein sequence ID" value="CAB1443490.1"/>
    <property type="molecule type" value="Genomic_DNA"/>
</dbReference>
<proteinExistence type="predicted"/>